<gene>
    <name evidence="2" type="ORF">MM415A00550_0030</name>
    <name evidence="1" type="ORF">MM415B00794_0042</name>
</gene>
<dbReference type="EMBL" id="MT141469">
    <property type="protein sequence ID" value="QJA62386.1"/>
    <property type="molecule type" value="Genomic_DNA"/>
</dbReference>
<dbReference type="EMBL" id="MT142457">
    <property type="protein sequence ID" value="QJA81398.1"/>
    <property type="molecule type" value="Genomic_DNA"/>
</dbReference>
<dbReference type="AlphaFoldDB" id="A0A6M3IXI9"/>
<proteinExistence type="predicted"/>
<organism evidence="1">
    <name type="scientific">viral metagenome</name>
    <dbReference type="NCBI Taxonomy" id="1070528"/>
    <lineage>
        <taxon>unclassified sequences</taxon>
        <taxon>metagenomes</taxon>
        <taxon>organismal metagenomes</taxon>
    </lineage>
</organism>
<evidence type="ECO:0000313" key="1">
    <source>
        <dbReference type="EMBL" id="QJA62386.1"/>
    </source>
</evidence>
<protein>
    <submittedName>
        <fullName evidence="1">Uncharacterized protein</fullName>
    </submittedName>
</protein>
<sequence length="48" mass="5583">MPKKEECAICGKTIAKDPMPYYHAKIQDSQTEMWRHTNCPGNPHRIQV</sequence>
<name>A0A6M3IXI9_9ZZZZ</name>
<accession>A0A6M3IXI9</accession>
<reference evidence="1" key="1">
    <citation type="submission" date="2020-03" db="EMBL/GenBank/DDBJ databases">
        <title>The deep terrestrial virosphere.</title>
        <authorList>
            <person name="Holmfeldt K."/>
            <person name="Nilsson E."/>
            <person name="Simone D."/>
            <person name="Lopez-Fernandez M."/>
            <person name="Wu X."/>
            <person name="de Brujin I."/>
            <person name="Lundin D."/>
            <person name="Andersson A."/>
            <person name="Bertilsson S."/>
            <person name="Dopson M."/>
        </authorList>
    </citation>
    <scope>NUCLEOTIDE SEQUENCE</scope>
    <source>
        <strain evidence="2">MM415A00550</strain>
        <strain evidence="1">MM415B00794</strain>
    </source>
</reference>
<evidence type="ECO:0000313" key="2">
    <source>
        <dbReference type="EMBL" id="QJA81398.1"/>
    </source>
</evidence>